<evidence type="ECO:0000313" key="4">
    <source>
        <dbReference type="EMBL" id="NHA68896.1"/>
    </source>
</evidence>
<dbReference type="PROSITE" id="PS50006">
    <property type="entry name" value="FHA_DOMAIN"/>
    <property type="match status" value="1"/>
</dbReference>
<dbReference type="Proteomes" id="UP000287866">
    <property type="component" value="Unassembled WGS sequence"/>
</dbReference>
<feature type="domain" description="FHA" evidence="3">
    <location>
        <begin position="154"/>
        <end position="209"/>
    </location>
</feature>
<evidence type="ECO:0000256" key="1">
    <source>
        <dbReference type="ARBA" id="ARBA00022553"/>
    </source>
</evidence>
<feature type="region of interest" description="Disordered" evidence="2">
    <location>
        <begin position="203"/>
        <end position="222"/>
    </location>
</feature>
<keyword evidence="1" id="KW-0597">Phosphoprotein</keyword>
<evidence type="ECO:0000259" key="3">
    <source>
        <dbReference type="PROSITE" id="PS50006"/>
    </source>
</evidence>
<dbReference type="InterPro" id="IPR000253">
    <property type="entry name" value="FHA_dom"/>
</dbReference>
<sequence>MSRCPAGHDSRADDYCDVCGLAVPAAPADGTAAGPAAGGAPVAEAPAAGPGGAGGVACPHCGAPNAPDALFCEACGYDHTTGAMPRRTVPSPGPTPGSGPATGSGPVASPAPSLPGEWVAELWVDPAWYEGQSSPDPLPSPGPPAVVPLRSTSLLVGRASASRGIHPDVDCGADAGVSRRHAQLTTDGTRWWVEDLDSSNGTFVGDATGGLPTTPVPVGRKTEIGPDDRVYLGSWTRLVIRAAVPGELGDRPASVG</sequence>
<dbReference type="InterPro" id="IPR008984">
    <property type="entry name" value="SMAD_FHA_dom_sf"/>
</dbReference>
<feature type="compositionally biased region" description="Low complexity" evidence="2">
    <location>
        <begin position="98"/>
        <end position="111"/>
    </location>
</feature>
<dbReference type="SUPFAM" id="SSF49879">
    <property type="entry name" value="SMAD/FHA domain"/>
    <property type="match status" value="1"/>
</dbReference>
<keyword evidence="5" id="KW-1185">Reference proteome</keyword>
<dbReference type="Pfam" id="PF00498">
    <property type="entry name" value="FHA"/>
    <property type="match status" value="1"/>
</dbReference>
<feature type="region of interest" description="Disordered" evidence="2">
    <location>
        <begin position="86"/>
        <end position="113"/>
    </location>
</feature>
<proteinExistence type="predicted"/>
<dbReference type="EMBL" id="SAYU02000040">
    <property type="protein sequence ID" value="NHA68896.1"/>
    <property type="molecule type" value="Genomic_DNA"/>
</dbReference>
<gene>
    <name evidence="4" type="ORF">EPD83_012660</name>
</gene>
<organism evidence="4 5">
    <name type="scientific">Phycicoccus flavus</name>
    <dbReference type="NCBI Taxonomy" id="2502783"/>
    <lineage>
        <taxon>Bacteria</taxon>
        <taxon>Bacillati</taxon>
        <taxon>Actinomycetota</taxon>
        <taxon>Actinomycetes</taxon>
        <taxon>Micrococcales</taxon>
        <taxon>Intrasporangiaceae</taxon>
        <taxon>Phycicoccus</taxon>
    </lineage>
</organism>
<dbReference type="AlphaFoldDB" id="A0A8T6R4U7"/>
<dbReference type="InterPro" id="IPR026870">
    <property type="entry name" value="Zinc_ribbon_dom"/>
</dbReference>
<evidence type="ECO:0000313" key="5">
    <source>
        <dbReference type="Proteomes" id="UP000287866"/>
    </source>
</evidence>
<comment type="caution">
    <text evidence="4">The sequence shown here is derived from an EMBL/GenBank/DDBJ whole genome shotgun (WGS) entry which is preliminary data.</text>
</comment>
<dbReference type="Gene3D" id="2.60.200.20">
    <property type="match status" value="1"/>
</dbReference>
<accession>A0A8T6R4U7</accession>
<dbReference type="Pfam" id="PF13240">
    <property type="entry name" value="Zn_Ribbon_1"/>
    <property type="match status" value="1"/>
</dbReference>
<evidence type="ECO:0000256" key="2">
    <source>
        <dbReference type="SAM" id="MobiDB-lite"/>
    </source>
</evidence>
<protein>
    <submittedName>
        <fullName evidence="4">FHA domain-containing protein</fullName>
    </submittedName>
</protein>
<name>A0A8T6R4U7_9MICO</name>
<dbReference type="RefSeq" id="WP_165566661.1">
    <property type="nucleotide sequence ID" value="NZ_SAYU02000040.1"/>
</dbReference>
<reference evidence="4" key="1">
    <citation type="submission" date="2020-03" db="EMBL/GenBank/DDBJ databases">
        <title>Phycicoccus flavus sp. nov., a novel endophytic actinobacterium isolated from branch of Kandelia candel.</title>
        <authorList>
            <person name="Tuo L."/>
        </authorList>
    </citation>
    <scope>NUCLEOTIDE SEQUENCE</scope>
    <source>
        <strain evidence="4">CMS6Z-2</strain>
    </source>
</reference>
<dbReference type="SMART" id="SM00240">
    <property type="entry name" value="FHA"/>
    <property type="match status" value="1"/>
</dbReference>
<dbReference type="CDD" id="cd00060">
    <property type="entry name" value="FHA"/>
    <property type="match status" value="1"/>
</dbReference>